<organism evidence="3 4">
    <name type="scientific">Pristionchus entomophagus</name>
    <dbReference type="NCBI Taxonomy" id="358040"/>
    <lineage>
        <taxon>Eukaryota</taxon>
        <taxon>Metazoa</taxon>
        <taxon>Ecdysozoa</taxon>
        <taxon>Nematoda</taxon>
        <taxon>Chromadorea</taxon>
        <taxon>Rhabditida</taxon>
        <taxon>Rhabditina</taxon>
        <taxon>Diplogasteromorpha</taxon>
        <taxon>Diplogasteroidea</taxon>
        <taxon>Neodiplogasteridae</taxon>
        <taxon>Pristionchus</taxon>
    </lineage>
</organism>
<keyword evidence="2" id="KW-0472">Membrane</keyword>
<sequence length="162" mass="18891">VYSEGLFGRSAERRRGRIRERTQDRRYKFLPPRFLSYSLVMFGIAFESLVALEFSDWYESGKASTLLVFLAAELLVIRPSLAVATLWTLELISHFMIFVYLTVFNLLSITATALNYFLNVCHLRRIGATFTNYTLSRTFQIRENIRTLKFQSSLLYNLSPHQ</sequence>
<feature type="transmembrane region" description="Helical" evidence="2">
    <location>
        <begin position="66"/>
        <end position="89"/>
    </location>
</feature>
<dbReference type="AlphaFoldDB" id="A0AAV5TKR8"/>
<feature type="transmembrane region" description="Helical" evidence="2">
    <location>
        <begin position="95"/>
        <end position="118"/>
    </location>
</feature>
<keyword evidence="4" id="KW-1185">Reference proteome</keyword>
<evidence type="ECO:0000313" key="4">
    <source>
        <dbReference type="Proteomes" id="UP001432027"/>
    </source>
</evidence>
<evidence type="ECO:0000256" key="2">
    <source>
        <dbReference type="SAM" id="Phobius"/>
    </source>
</evidence>
<dbReference type="GO" id="GO:0007606">
    <property type="term" value="P:sensory perception of chemical stimulus"/>
    <property type="evidence" value="ECO:0007669"/>
    <property type="project" value="InterPro"/>
</dbReference>
<dbReference type="Pfam" id="PF03125">
    <property type="entry name" value="Sre"/>
    <property type="match status" value="1"/>
</dbReference>
<comment type="similarity">
    <text evidence="1">Belongs to the nematode receptor-like protein sre family.</text>
</comment>
<dbReference type="InterPro" id="IPR052860">
    <property type="entry name" value="NRL-GPCR1"/>
</dbReference>
<dbReference type="InterPro" id="IPR004151">
    <property type="entry name" value="7TM_GPCR_serpentine_rcpt_Sre"/>
</dbReference>
<evidence type="ECO:0008006" key="5">
    <source>
        <dbReference type="Google" id="ProtNLM"/>
    </source>
</evidence>
<proteinExistence type="inferred from homology"/>
<keyword evidence="2" id="KW-1133">Transmembrane helix</keyword>
<protein>
    <recommendedName>
        <fullName evidence="5">G protein-coupled receptor</fullName>
    </recommendedName>
</protein>
<reference evidence="3" key="1">
    <citation type="submission" date="2023-10" db="EMBL/GenBank/DDBJ databases">
        <title>Genome assembly of Pristionchus species.</title>
        <authorList>
            <person name="Yoshida K."/>
            <person name="Sommer R.J."/>
        </authorList>
    </citation>
    <scope>NUCLEOTIDE SEQUENCE</scope>
    <source>
        <strain evidence="3">RS0144</strain>
    </source>
</reference>
<evidence type="ECO:0000313" key="3">
    <source>
        <dbReference type="EMBL" id="GMS94993.1"/>
    </source>
</evidence>
<evidence type="ECO:0000256" key="1">
    <source>
        <dbReference type="ARBA" id="ARBA00006803"/>
    </source>
</evidence>
<name>A0AAV5TKR8_9BILA</name>
<dbReference type="GO" id="GO:0016020">
    <property type="term" value="C:membrane"/>
    <property type="evidence" value="ECO:0007669"/>
    <property type="project" value="InterPro"/>
</dbReference>
<dbReference type="PANTHER" id="PTHR47521:SF7">
    <property type="entry name" value="SERPENTINE RECEPTOR CLASS EPSILON-6"/>
    <property type="match status" value="1"/>
</dbReference>
<comment type="caution">
    <text evidence="3">The sequence shown here is derived from an EMBL/GenBank/DDBJ whole genome shotgun (WGS) entry which is preliminary data.</text>
</comment>
<dbReference type="PANTHER" id="PTHR47521">
    <property type="entry name" value="SERPENTINE RECEPTOR, CLASS E (EPSILON)-RELATED"/>
    <property type="match status" value="1"/>
</dbReference>
<keyword evidence="2" id="KW-0812">Transmembrane</keyword>
<dbReference type="EMBL" id="BTSX01000004">
    <property type="protein sequence ID" value="GMS94993.1"/>
    <property type="molecule type" value="Genomic_DNA"/>
</dbReference>
<accession>A0AAV5TKR8</accession>
<gene>
    <name evidence="3" type="ORF">PENTCL1PPCAC_17168</name>
</gene>
<dbReference type="Proteomes" id="UP001432027">
    <property type="component" value="Unassembled WGS sequence"/>
</dbReference>
<feature type="non-terminal residue" evidence="3">
    <location>
        <position position="1"/>
    </location>
</feature>
<feature type="transmembrane region" description="Helical" evidence="2">
    <location>
        <begin position="34"/>
        <end position="54"/>
    </location>
</feature>